<organism evidence="2 3">
    <name type="scientific">Micromonospora coerulea</name>
    <dbReference type="NCBI Taxonomy" id="47856"/>
    <lineage>
        <taxon>Bacteria</taxon>
        <taxon>Bacillati</taxon>
        <taxon>Actinomycetota</taxon>
        <taxon>Actinomycetes</taxon>
        <taxon>Micromonosporales</taxon>
        <taxon>Micromonosporaceae</taxon>
        <taxon>Micromonospora</taxon>
    </lineage>
</organism>
<keyword evidence="3" id="KW-1185">Reference proteome</keyword>
<dbReference type="Proteomes" id="UP001500307">
    <property type="component" value="Unassembled WGS sequence"/>
</dbReference>
<sequence length="256" mass="27248">MDENLPPEAVRHRLSRPPVHPVRDPTGTLSPAAPAREEPLMPYAPDFARLLTAGTRFTDECGEHVLEVHPAGEVVLPTGRVVGCDPLTGAENDPYTASVDPGRYPARAWVSSIRAEGGGTDRRVAALELVIRDEPVARWEMALVAGQDPAELGADDFFGYGVDAGTGTLADPVALAALEDWEYDRIEDVFLAEDPDAERGPVPGLVSAVTDETTGANVLTVWSGWGDGCYGTWVGRAADGRIASFVTDFMVLPAKG</sequence>
<reference evidence="3" key="1">
    <citation type="journal article" date="2019" name="Int. J. Syst. Evol. Microbiol.">
        <title>The Global Catalogue of Microorganisms (GCM) 10K type strain sequencing project: providing services to taxonomists for standard genome sequencing and annotation.</title>
        <authorList>
            <consortium name="The Broad Institute Genomics Platform"/>
            <consortium name="The Broad Institute Genome Sequencing Center for Infectious Disease"/>
            <person name="Wu L."/>
            <person name="Ma J."/>
        </authorList>
    </citation>
    <scope>NUCLEOTIDE SEQUENCE [LARGE SCALE GENOMIC DNA]</scope>
    <source>
        <strain evidence="3">JCM 3175</strain>
    </source>
</reference>
<dbReference type="EMBL" id="BAABGU010000012">
    <property type="protein sequence ID" value="GAA4569392.1"/>
    <property type="molecule type" value="Genomic_DNA"/>
</dbReference>
<name>A0ABP8SIV5_9ACTN</name>
<evidence type="ECO:0008006" key="4">
    <source>
        <dbReference type="Google" id="ProtNLM"/>
    </source>
</evidence>
<dbReference type="InterPro" id="IPR025335">
    <property type="entry name" value="DUF4241"/>
</dbReference>
<comment type="caution">
    <text evidence="2">The sequence shown here is derived from an EMBL/GenBank/DDBJ whole genome shotgun (WGS) entry which is preliminary data.</text>
</comment>
<proteinExistence type="predicted"/>
<accession>A0ABP8SIV5</accession>
<feature type="region of interest" description="Disordered" evidence="1">
    <location>
        <begin position="1"/>
        <end position="38"/>
    </location>
</feature>
<evidence type="ECO:0000256" key="1">
    <source>
        <dbReference type="SAM" id="MobiDB-lite"/>
    </source>
</evidence>
<dbReference type="Pfam" id="PF14025">
    <property type="entry name" value="DUF4241"/>
    <property type="match status" value="1"/>
</dbReference>
<evidence type="ECO:0000313" key="2">
    <source>
        <dbReference type="EMBL" id="GAA4569392.1"/>
    </source>
</evidence>
<evidence type="ECO:0000313" key="3">
    <source>
        <dbReference type="Proteomes" id="UP001500307"/>
    </source>
</evidence>
<gene>
    <name evidence="2" type="ORF">GCM10023176_25870</name>
</gene>
<protein>
    <recommendedName>
        <fullName evidence="4">DUF4241 domain-containing protein</fullName>
    </recommendedName>
</protein>